<sequence length="525" mass="58743">MENLHNHRGITNSNSCPPHGFTDIFRRELGLSHPNSFARRFSASEVLVKSLDLYGKLDGHEGCVNAVEFNSTGDLLVSGSDDRQVMFWNWASKTRLFAYPSGHTDNIFQTKIIPFTDDCRIVTSAGDGQLNIFIMLKEHQMEGLTLAEWTSLIEHGESRFESLPGQVRLGLLWEDGRVDTTMLGKHHGCVYKLAVEPGSAHIFYSSGEDGFIQHFDLRSNSATKLFCCSSSIGNNKQTLSKVGLNSIVIDPRNPYYFAIGGSDEYARVYDIRKCQWGSARNSDRPVNTFCPCHLIGSNNVHITGLAYSSFSELLVSYNDELIYLFEKNVHSDSSPSSATSEDPKNIHEAQVYSGHRNAQTIKGVNFFGPNDEYIMSGSDCGHIFIWKKKEAKLVRLMVGDQHVVNQLEAHPHIPILATCGIEKNVKIWAPLGNDIPPLPANVKEIMETNRQGREDRSRVTLTPDVIMHVLRLQRRQTLAYIERRHNRADIVSDEEDAEGYLLGFSDGDASSEEDSPGNSRDCNIS</sequence>
<keyword evidence="1 3" id="KW-0853">WD repeat</keyword>
<evidence type="ECO:0000256" key="1">
    <source>
        <dbReference type="ARBA" id="ARBA00022574"/>
    </source>
</evidence>
<dbReference type="EMBL" id="QZWG01000015">
    <property type="protein sequence ID" value="RZB63046.1"/>
    <property type="molecule type" value="Genomic_DNA"/>
</dbReference>
<dbReference type="SUPFAM" id="SSF50978">
    <property type="entry name" value="WD40 repeat-like"/>
    <property type="match status" value="1"/>
</dbReference>
<evidence type="ECO:0000313" key="5">
    <source>
        <dbReference type="EMBL" id="RZB63046.1"/>
    </source>
</evidence>
<evidence type="ECO:0000256" key="2">
    <source>
        <dbReference type="ARBA" id="ARBA00022737"/>
    </source>
</evidence>
<evidence type="ECO:0000313" key="6">
    <source>
        <dbReference type="Proteomes" id="UP000289340"/>
    </source>
</evidence>
<dbReference type="GO" id="GO:0080008">
    <property type="term" value="C:Cul4-RING E3 ubiquitin ligase complex"/>
    <property type="evidence" value="ECO:0007669"/>
    <property type="project" value="TreeGrafter"/>
</dbReference>
<gene>
    <name evidence="5" type="ORF">D0Y65_039952</name>
</gene>
<keyword evidence="6" id="KW-1185">Reference proteome</keyword>
<keyword evidence="2" id="KW-0677">Repeat</keyword>
<evidence type="ECO:0000256" key="3">
    <source>
        <dbReference type="PROSITE-ProRule" id="PRU00221"/>
    </source>
</evidence>
<name>A0A445GP53_GLYSO</name>
<organism evidence="5 6">
    <name type="scientific">Glycine soja</name>
    <name type="common">Wild soybean</name>
    <dbReference type="NCBI Taxonomy" id="3848"/>
    <lineage>
        <taxon>Eukaryota</taxon>
        <taxon>Viridiplantae</taxon>
        <taxon>Streptophyta</taxon>
        <taxon>Embryophyta</taxon>
        <taxon>Tracheophyta</taxon>
        <taxon>Spermatophyta</taxon>
        <taxon>Magnoliopsida</taxon>
        <taxon>eudicotyledons</taxon>
        <taxon>Gunneridae</taxon>
        <taxon>Pentapetalae</taxon>
        <taxon>rosids</taxon>
        <taxon>fabids</taxon>
        <taxon>Fabales</taxon>
        <taxon>Fabaceae</taxon>
        <taxon>Papilionoideae</taxon>
        <taxon>50 kb inversion clade</taxon>
        <taxon>NPAAA clade</taxon>
        <taxon>indigoferoid/millettioid clade</taxon>
        <taxon>Phaseoleae</taxon>
        <taxon>Glycine</taxon>
        <taxon>Glycine subgen. Soja</taxon>
    </lineage>
</organism>
<dbReference type="GO" id="GO:0005737">
    <property type="term" value="C:cytoplasm"/>
    <property type="evidence" value="ECO:0007669"/>
    <property type="project" value="TreeGrafter"/>
</dbReference>
<dbReference type="PROSITE" id="PS50294">
    <property type="entry name" value="WD_REPEATS_REGION"/>
    <property type="match status" value="1"/>
</dbReference>
<evidence type="ECO:0000256" key="4">
    <source>
        <dbReference type="SAM" id="MobiDB-lite"/>
    </source>
</evidence>
<feature type="compositionally biased region" description="Polar residues" evidence="4">
    <location>
        <begin position="516"/>
        <end position="525"/>
    </location>
</feature>
<dbReference type="PROSITE" id="PS50082">
    <property type="entry name" value="WD_REPEATS_2"/>
    <property type="match status" value="1"/>
</dbReference>
<comment type="caution">
    <text evidence="5">The sequence shown here is derived from an EMBL/GenBank/DDBJ whole genome shotgun (WGS) entry which is preliminary data.</text>
</comment>
<dbReference type="InterPro" id="IPR036322">
    <property type="entry name" value="WD40_repeat_dom_sf"/>
</dbReference>
<dbReference type="Pfam" id="PF00400">
    <property type="entry name" value="WD40"/>
    <property type="match status" value="2"/>
</dbReference>
<dbReference type="Proteomes" id="UP000289340">
    <property type="component" value="Chromosome 15"/>
</dbReference>
<dbReference type="SMART" id="SM00320">
    <property type="entry name" value="WD40"/>
    <property type="match status" value="7"/>
</dbReference>
<dbReference type="InterPro" id="IPR015943">
    <property type="entry name" value="WD40/YVTN_repeat-like_dom_sf"/>
</dbReference>
<reference evidence="5 6" key="1">
    <citation type="submission" date="2018-09" db="EMBL/GenBank/DDBJ databases">
        <title>A high-quality reference genome of wild soybean provides a powerful tool to mine soybean genomes.</title>
        <authorList>
            <person name="Xie M."/>
            <person name="Chung C.Y.L."/>
            <person name="Li M.-W."/>
            <person name="Wong F.-L."/>
            <person name="Chan T.-F."/>
            <person name="Lam H.-M."/>
        </authorList>
    </citation>
    <scope>NUCLEOTIDE SEQUENCE [LARGE SCALE GENOMIC DNA]</scope>
    <source>
        <strain evidence="6">cv. W05</strain>
        <tissue evidence="5">Hypocotyl of etiolated seedlings</tissue>
    </source>
</reference>
<feature type="region of interest" description="Disordered" evidence="4">
    <location>
        <begin position="501"/>
        <end position="525"/>
    </location>
</feature>
<dbReference type="AlphaFoldDB" id="A0A445GP53"/>
<accession>A0A445GP53</accession>
<dbReference type="PANTHER" id="PTHR15574">
    <property type="entry name" value="WD REPEAT DOMAIN-CONTAINING FAMILY"/>
    <property type="match status" value="1"/>
</dbReference>
<proteinExistence type="predicted"/>
<dbReference type="Gene3D" id="2.130.10.10">
    <property type="entry name" value="YVTN repeat-like/Quinoprotein amine dehydrogenase"/>
    <property type="match status" value="1"/>
</dbReference>
<protein>
    <submittedName>
        <fullName evidence="5">DDB1-and CUL4-associated factor 8 isoform B</fullName>
    </submittedName>
</protein>
<dbReference type="InterPro" id="IPR045151">
    <property type="entry name" value="DCAF8"/>
</dbReference>
<dbReference type="PANTHER" id="PTHR15574:SF65">
    <property type="entry name" value="TRANSDUCIN_WD40 REPEAT-LIKE SUPERFAMILY PROTEIN"/>
    <property type="match status" value="1"/>
</dbReference>
<feature type="repeat" description="WD" evidence="3">
    <location>
        <begin position="57"/>
        <end position="98"/>
    </location>
</feature>
<dbReference type="InterPro" id="IPR001680">
    <property type="entry name" value="WD40_rpt"/>
</dbReference>